<proteinExistence type="predicted"/>
<name>A0ABW8MQM1_9BURK</name>
<sequence length="77" mass="8780">MKMSSSFYSVKPAVRLDRVYRCTERFCSVDRNVVRFAMGLEERSSLHLAVFGHDPVEERRVCAGGTLGDQAIVWRVT</sequence>
<evidence type="ECO:0000313" key="1">
    <source>
        <dbReference type="EMBL" id="MFK4444237.1"/>
    </source>
</evidence>
<gene>
    <name evidence="1" type="ORF">ABH943_004259</name>
</gene>
<accession>A0ABW8MQM1</accession>
<keyword evidence="2" id="KW-1185">Reference proteome</keyword>
<evidence type="ECO:0000313" key="2">
    <source>
        <dbReference type="Proteomes" id="UP001620514"/>
    </source>
</evidence>
<protein>
    <submittedName>
        <fullName evidence="1">Uncharacterized protein</fullName>
    </submittedName>
</protein>
<reference evidence="1 2" key="1">
    <citation type="submission" date="2024-11" db="EMBL/GenBank/DDBJ databases">
        <title>Using genomics to understand microbial adaptation to soil warming.</title>
        <authorList>
            <person name="Deangelis K.M. PhD."/>
        </authorList>
    </citation>
    <scope>NUCLEOTIDE SEQUENCE [LARGE SCALE GENOMIC DNA]</scope>
    <source>
        <strain evidence="1 2">GAS97</strain>
    </source>
</reference>
<comment type="caution">
    <text evidence="1">The sequence shown here is derived from an EMBL/GenBank/DDBJ whole genome shotgun (WGS) entry which is preliminary data.</text>
</comment>
<dbReference type="RefSeq" id="WP_404609284.1">
    <property type="nucleotide sequence ID" value="NZ_JBIYDN010000013.1"/>
</dbReference>
<organism evidence="1 2">
    <name type="scientific">Caballeronia udeis</name>
    <dbReference type="NCBI Taxonomy" id="1232866"/>
    <lineage>
        <taxon>Bacteria</taxon>
        <taxon>Pseudomonadati</taxon>
        <taxon>Pseudomonadota</taxon>
        <taxon>Betaproteobacteria</taxon>
        <taxon>Burkholderiales</taxon>
        <taxon>Burkholderiaceae</taxon>
        <taxon>Caballeronia</taxon>
    </lineage>
</organism>
<dbReference type="Proteomes" id="UP001620514">
    <property type="component" value="Unassembled WGS sequence"/>
</dbReference>
<dbReference type="EMBL" id="JBIYDN010000013">
    <property type="protein sequence ID" value="MFK4444237.1"/>
    <property type="molecule type" value="Genomic_DNA"/>
</dbReference>